<reference evidence="4" key="1">
    <citation type="journal article" date="2019" name="Plant Biotechnol. J.">
        <title>Genome sequencing of the Australian wild diploid species Gossypium australe highlights disease resistance and delayed gland morphogenesis.</title>
        <authorList>
            <person name="Cai Y."/>
            <person name="Cai X."/>
            <person name="Wang Q."/>
            <person name="Wang P."/>
            <person name="Zhang Y."/>
            <person name="Cai C."/>
            <person name="Xu Y."/>
            <person name="Wang K."/>
            <person name="Zhou Z."/>
            <person name="Wang C."/>
            <person name="Geng S."/>
            <person name="Li B."/>
            <person name="Dong Q."/>
            <person name="Hou Y."/>
            <person name="Wang H."/>
            <person name="Ai P."/>
            <person name="Liu Z."/>
            <person name="Yi F."/>
            <person name="Sun M."/>
            <person name="An G."/>
            <person name="Cheng J."/>
            <person name="Zhang Y."/>
            <person name="Shi Q."/>
            <person name="Xie Y."/>
            <person name="Shi X."/>
            <person name="Chang Y."/>
            <person name="Huang F."/>
            <person name="Chen Y."/>
            <person name="Hong S."/>
            <person name="Mi L."/>
            <person name="Sun Q."/>
            <person name="Zhang L."/>
            <person name="Zhou B."/>
            <person name="Peng R."/>
            <person name="Zhang X."/>
            <person name="Liu F."/>
        </authorList>
    </citation>
    <scope>NUCLEOTIDE SEQUENCE [LARGE SCALE GENOMIC DNA]</scope>
    <source>
        <strain evidence="4">cv. PA1801</strain>
    </source>
</reference>
<name>A0A5B6X869_9ROSI</name>
<evidence type="ECO:0000313" key="4">
    <source>
        <dbReference type="Proteomes" id="UP000325315"/>
    </source>
</evidence>
<accession>A0A5B6X869</accession>
<sequence length="551" mass="63519">MLIIYILLRYHFALARLSFPSFSHYPLWLDFNCAILFFQVLETNRVEESQSHVHRMYFMGPNTFSEPWHLPHTPPEEIKEIVYEGAYNMFVDEINAIAAYQWWEGAIYTILSVLAYPLAWSWQQWRRRMRLQRLREFVRSEYDHACLRSCRSRALYEGLKVSATSDLMLAYMDFFLGGDEKRTDLPPRLPQRFPMVIIFGGDGSYMAPFSLQNDNILTSLMSQLVPPTTWYRLVAGLNSQLRLVRRGQLRVTFLPVLRWLETHANPALRIYGVCIGLARFQAALYGYHQYGLLVSSVEEESEPVSSGNTDGGVHTALLSSVRTTYMQNQSGHLGEDVLLTQGHESSDGFARRRRSYGRLIDTNNLQMLEEKRDMFYLLSFIVHNTKPVGHQDLVGLVISMLLLGDFSLVLLTFLLLYSISLLDVFLVLFILPLGILLPFPAGINALFSHGPRRSAGLARFYALWNITSLVNVGVAFLCGYIHYKSQSSSSKQIPNLQPWNINMDESEWWIFPTGLVLCKLFQSQLINWHVANLEIQDRSLYSNDFDLFWQS</sequence>
<protein>
    <submittedName>
        <fullName evidence="3">Thyroglobulin</fullName>
    </submittedName>
</protein>
<dbReference type="OrthoDB" id="122018at2759"/>
<dbReference type="EMBL" id="SMMG02000001">
    <property type="protein sequence ID" value="KAA3490351.1"/>
    <property type="molecule type" value="Genomic_DNA"/>
</dbReference>
<keyword evidence="2" id="KW-0732">Signal</keyword>
<feature type="transmembrane region" description="Helical" evidence="1">
    <location>
        <begin position="460"/>
        <end position="483"/>
    </location>
</feature>
<feature type="transmembrane region" description="Helical" evidence="1">
    <location>
        <begin position="105"/>
        <end position="122"/>
    </location>
</feature>
<feature type="transmembrane region" description="Helical" evidence="1">
    <location>
        <begin position="393"/>
        <end position="419"/>
    </location>
</feature>
<dbReference type="Proteomes" id="UP000325315">
    <property type="component" value="Unassembled WGS sequence"/>
</dbReference>
<reference evidence="3" key="2">
    <citation type="submission" date="2019-08" db="EMBL/GenBank/DDBJ databases">
        <authorList>
            <person name="Liu F."/>
        </authorList>
    </citation>
    <scope>NUCLEOTIDE SEQUENCE [LARGE SCALE GENOMIC DNA]</scope>
    <source>
        <strain evidence="3">PA1801</strain>
        <tissue evidence="3">Leaf</tissue>
    </source>
</reference>
<comment type="caution">
    <text evidence="3">The sequence shown here is derived from an EMBL/GenBank/DDBJ whole genome shotgun (WGS) entry which is preliminary data.</text>
</comment>
<dbReference type="EMBL" id="SMMG02000001">
    <property type="protein sequence ID" value="KAA3490353.1"/>
    <property type="molecule type" value="Genomic_DNA"/>
</dbReference>
<feature type="transmembrane region" description="Helical" evidence="1">
    <location>
        <begin position="425"/>
        <end position="448"/>
    </location>
</feature>
<feature type="chain" id="PRO_5044096591" evidence="2">
    <location>
        <begin position="16"/>
        <end position="551"/>
    </location>
</feature>
<dbReference type="PANTHER" id="PTHR31513:SF1">
    <property type="entry name" value="EPHRIN TYPE-B RECEPTOR"/>
    <property type="match status" value="1"/>
</dbReference>
<keyword evidence="1" id="KW-1133">Transmembrane helix</keyword>
<keyword evidence="1" id="KW-0812">Transmembrane</keyword>
<organism evidence="3 4">
    <name type="scientific">Gossypium australe</name>
    <dbReference type="NCBI Taxonomy" id="47621"/>
    <lineage>
        <taxon>Eukaryota</taxon>
        <taxon>Viridiplantae</taxon>
        <taxon>Streptophyta</taxon>
        <taxon>Embryophyta</taxon>
        <taxon>Tracheophyta</taxon>
        <taxon>Spermatophyta</taxon>
        <taxon>Magnoliopsida</taxon>
        <taxon>eudicotyledons</taxon>
        <taxon>Gunneridae</taxon>
        <taxon>Pentapetalae</taxon>
        <taxon>rosids</taxon>
        <taxon>malvids</taxon>
        <taxon>Malvales</taxon>
        <taxon>Malvaceae</taxon>
        <taxon>Malvoideae</taxon>
        <taxon>Gossypium</taxon>
    </lineage>
</organism>
<evidence type="ECO:0000313" key="3">
    <source>
        <dbReference type="EMBL" id="KAA3490351.1"/>
    </source>
</evidence>
<keyword evidence="4" id="KW-1185">Reference proteome</keyword>
<dbReference type="AlphaFoldDB" id="A0A5B6X869"/>
<gene>
    <name evidence="3" type="ORF">EPI10_033831</name>
</gene>
<keyword evidence="1" id="KW-0472">Membrane</keyword>
<evidence type="ECO:0000256" key="1">
    <source>
        <dbReference type="SAM" id="Phobius"/>
    </source>
</evidence>
<feature type="signal peptide" evidence="2">
    <location>
        <begin position="1"/>
        <end position="15"/>
    </location>
</feature>
<proteinExistence type="predicted"/>
<dbReference type="PANTHER" id="PTHR31513">
    <property type="entry name" value="EPHRIN TYPE-B RECEPTOR"/>
    <property type="match status" value="1"/>
</dbReference>
<evidence type="ECO:0000256" key="2">
    <source>
        <dbReference type="SAM" id="SignalP"/>
    </source>
</evidence>